<dbReference type="PANTHER" id="PTHR34222">
    <property type="entry name" value="GAG_PRE-INTEGRS DOMAIN-CONTAINING PROTEIN"/>
    <property type="match status" value="1"/>
</dbReference>
<accession>A0A9P0YXX5</accession>
<gene>
    <name evidence="1" type="ORF">CEURO_LOCUS6891</name>
</gene>
<proteinExistence type="predicted"/>
<sequence length="121" mass="13286">MQFFMGLRDTYSQPRSQLLLNSELPSVQRAYSLLLQDEAQRAHHPIMPLDNIALQAAAQSTTGLLGPAPTWSHSRTSATSPSRLEFPHCLALPQSMQPMFLAVLVPIVPIQRSNGVHTVAS</sequence>
<reference evidence="1" key="1">
    <citation type="submission" date="2022-07" db="EMBL/GenBank/DDBJ databases">
        <authorList>
            <person name="Macas J."/>
            <person name="Novak P."/>
            <person name="Neumann P."/>
        </authorList>
    </citation>
    <scope>NUCLEOTIDE SEQUENCE</scope>
</reference>
<keyword evidence="2" id="KW-1185">Reference proteome</keyword>
<dbReference type="OrthoDB" id="1938235at2759"/>
<dbReference type="AlphaFoldDB" id="A0A9P0YXX5"/>
<evidence type="ECO:0000313" key="2">
    <source>
        <dbReference type="Proteomes" id="UP001152484"/>
    </source>
</evidence>
<evidence type="ECO:0000313" key="1">
    <source>
        <dbReference type="EMBL" id="CAH9078672.1"/>
    </source>
</evidence>
<protein>
    <submittedName>
        <fullName evidence="1">Uncharacterized protein</fullName>
    </submittedName>
</protein>
<name>A0A9P0YXX5_CUSEU</name>
<comment type="caution">
    <text evidence="1">The sequence shown here is derived from an EMBL/GenBank/DDBJ whole genome shotgun (WGS) entry which is preliminary data.</text>
</comment>
<organism evidence="1 2">
    <name type="scientific">Cuscuta europaea</name>
    <name type="common">European dodder</name>
    <dbReference type="NCBI Taxonomy" id="41803"/>
    <lineage>
        <taxon>Eukaryota</taxon>
        <taxon>Viridiplantae</taxon>
        <taxon>Streptophyta</taxon>
        <taxon>Embryophyta</taxon>
        <taxon>Tracheophyta</taxon>
        <taxon>Spermatophyta</taxon>
        <taxon>Magnoliopsida</taxon>
        <taxon>eudicotyledons</taxon>
        <taxon>Gunneridae</taxon>
        <taxon>Pentapetalae</taxon>
        <taxon>asterids</taxon>
        <taxon>lamiids</taxon>
        <taxon>Solanales</taxon>
        <taxon>Convolvulaceae</taxon>
        <taxon>Cuscuteae</taxon>
        <taxon>Cuscuta</taxon>
        <taxon>Cuscuta subgen. Cuscuta</taxon>
    </lineage>
</organism>
<dbReference type="Proteomes" id="UP001152484">
    <property type="component" value="Unassembled WGS sequence"/>
</dbReference>
<dbReference type="EMBL" id="CAMAPE010000010">
    <property type="protein sequence ID" value="CAH9078672.1"/>
    <property type="molecule type" value="Genomic_DNA"/>
</dbReference>
<dbReference type="PANTHER" id="PTHR34222:SF99">
    <property type="entry name" value="PROTEIN, PUTATIVE-RELATED"/>
    <property type="match status" value="1"/>
</dbReference>